<organism evidence="1 2">
    <name type="scientific">Neglectibacter timonensis</name>
    <dbReference type="NCBI Taxonomy" id="1776382"/>
    <lineage>
        <taxon>Bacteria</taxon>
        <taxon>Bacillati</taxon>
        <taxon>Bacillota</taxon>
        <taxon>Clostridia</taxon>
        <taxon>Eubacteriales</taxon>
        <taxon>Oscillospiraceae</taxon>
        <taxon>Neglectibacter</taxon>
    </lineage>
</organism>
<sequence length="52" mass="5884">MDRLGTQEKDLFQKYADVQNEVNQLTAVRSLVYGFKAGLIMTAEAFIGMEEL</sequence>
<accession>A0ABT1RY89</accession>
<proteinExistence type="predicted"/>
<evidence type="ECO:0000313" key="1">
    <source>
        <dbReference type="EMBL" id="MCQ4839570.1"/>
    </source>
</evidence>
<comment type="caution">
    <text evidence="1">The sequence shown here is derived from an EMBL/GenBank/DDBJ whole genome shotgun (WGS) entry which is preliminary data.</text>
</comment>
<protein>
    <submittedName>
        <fullName evidence="1">Uncharacterized protein</fullName>
    </submittedName>
</protein>
<reference evidence="1 2" key="1">
    <citation type="submission" date="2022-06" db="EMBL/GenBank/DDBJ databases">
        <title>Isolation of gut microbiota from human fecal samples.</title>
        <authorList>
            <person name="Pamer E.G."/>
            <person name="Barat B."/>
            <person name="Waligurski E."/>
            <person name="Medina S."/>
            <person name="Paddock L."/>
            <person name="Mostad J."/>
        </authorList>
    </citation>
    <scope>NUCLEOTIDE SEQUENCE [LARGE SCALE GENOMIC DNA]</scope>
    <source>
        <strain evidence="1 2">DFI.9.73</strain>
    </source>
</reference>
<gene>
    <name evidence="1" type="ORF">NE695_06510</name>
</gene>
<dbReference type="EMBL" id="JANFZH010000011">
    <property type="protein sequence ID" value="MCQ4839570.1"/>
    <property type="molecule type" value="Genomic_DNA"/>
</dbReference>
<dbReference type="InterPro" id="IPR049215">
    <property type="entry name" value="DUF6809"/>
</dbReference>
<dbReference type="Pfam" id="PF20648">
    <property type="entry name" value="DUF6809"/>
    <property type="match status" value="1"/>
</dbReference>
<keyword evidence="2" id="KW-1185">Reference proteome</keyword>
<name>A0ABT1RY89_9FIRM</name>
<dbReference type="Proteomes" id="UP001524473">
    <property type="component" value="Unassembled WGS sequence"/>
</dbReference>
<evidence type="ECO:0000313" key="2">
    <source>
        <dbReference type="Proteomes" id="UP001524473"/>
    </source>
</evidence>